<evidence type="ECO:0000256" key="11">
    <source>
        <dbReference type="ARBA" id="ARBA00023172"/>
    </source>
</evidence>
<dbReference type="GO" id="GO:0004386">
    <property type="term" value="F:helicase activity"/>
    <property type="evidence" value="ECO:0007669"/>
    <property type="project" value="UniProtKB-KW"/>
</dbReference>
<dbReference type="Pfam" id="PF03731">
    <property type="entry name" value="Ku_N"/>
    <property type="match status" value="1"/>
</dbReference>
<dbReference type="EMBL" id="AJWK01032849">
    <property type="status" value="NOT_ANNOTATED_CDS"/>
    <property type="molecule type" value="Genomic_DNA"/>
</dbReference>
<evidence type="ECO:0000256" key="6">
    <source>
        <dbReference type="ARBA" id="ARBA00022763"/>
    </source>
</evidence>
<dbReference type="SUPFAM" id="SSF53300">
    <property type="entry name" value="vWA-like"/>
    <property type="match status" value="1"/>
</dbReference>
<keyword evidence="6" id="KW-0227">DNA damage</keyword>
<dbReference type="EMBL" id="GITU01002489">
    <property type="protein sequence ID" value="MBC1171192.1"/>
    <property type="molecule type" value="Transcribed_RNA"/>
</dbReference>
<dbReference type="GO" id="GO:0005694">
    <property type="term" value="C:chromosome"/>
    <property type="evidence" value="ECO:0007669"/>
    <property type="project" value="UniProtKB-SubCell"/>
</dbReference>
<dbReference type="InterPro" id="IPR005161">
    <property type="entry name" value="Ku_N"/>
</dbReference>
<evidence type="ECO:0000259" key="14">
    <source>
        <dbReference type="PROSITE" id="PS50234"/>
    </source>
</evidence>
<feature type="domain" description="VWFA" evidence="14">
    <location>
        <begin position="8"/>
        <end position="166"/>
    </location>
</feature>
<evidence type="ECO:0000313" key="15">
    <source>
        <dbReference type="EMBL" id="MBC1171192.1"/>
    </source>
</evidence>
<dbReference type="Pfam" id="PF08785">
    <property type="entry name" value="Ku_PK_bind"/>
    <property type="match status" value="1"/>
</dbReference>
<evidence type="ECO:0000313" key="16">
    <source>
        <dbReference type="EnsemblMetazoa" id="LLOJ009466-PA"/>
    </source>
</evidence>
<keyword evidence="15" id="KW-0418">Kinase</keyword>
<keyword evidence="8" id="KW-0347">Helicase</keyword>
<protein>
    <submittedName>
        <fullName evidence="15">Putative dna-binding subunit of a dna-dependent protein kinase ku80 autoantigen</fullName>
    </submittedName>
</protein>
<keyword evidence="9" id="KW-0067">ATP-binding</keyword>
<dbReference type="GO" id="GO:0005524">
    <property type="term" value="F:ATP binding"/>
    <property type="evidence" value="ECO:0007669"/>
    <property type="project" value="UniProtKB-KW"/>
</dbReference>
<dbReference type="SMART" id="SM00559">
    <property type="entry name" value="Ku78"/>
    <property type="match status" value="1"/>
</dbReference>
<keyword evidence="15" id="KW-0808">Transferase</keyword>
<evidence type="ECO:0000256" key="4">
    <source>
        <dbReference type="ARBA" id="ARBA00022454"/>
    </source>
</evidence>
<dbReference type="GO" id="GO:0006310">
    <property type="term" value="P:DNA recombination"/>
    <property type="evidence" value="ECO:0007669"/>
    <property type="project" value="UniProtKB-KW"/>
</dbReference>
<keyword evidence="13" id="KW-0539">Nucleus</keyword>
<dbReference type="Gene3D" id="1.10.1600.10">
    <property type="match status" value="1"/>
</dbReference>
<dbReference type="InterPro" id="IPR016194">
    <property type="entry name" value="SPOC-like_C_dom_sf"/>
</dbReference>
<dbReference type="Pfam" id="PF02735">
    <property type="entry name" value="Ku"/>
    <property type="match status" value="1"/>
</dbReference>
<comment type="similarity">
    <text evidence="3">Belongs to the ku80 family.</text>
</comment>
<keyword evidence="5" id="KW-0547">Nucleotide-binding</keyword>
<dbReference type="GO" id="GO:0016301">
    <property type="term" value="F:kinase activity"/>
    <property type="evidence" value="ECO:0007669"/>
    <property type="project" value="UniProtKB-KW"/>
</dbReference>
<dbReference type="GO" id="GO:0016787">
    <property type="term" value="F:hydrolase activity"/>
    <property type="evidence" value="ECO:0007669"/>
    <property type="project" value="UniProtKB-KW"/>
</dbReference>
<dbReference type="InterPro" id="IPR006164">
    <property type="entry name" value="DNA_bd_Ku70/Ku80"/>
</dbReference>
<keyword evidence="4" id="KW-0158">Chromosome</keyword>
<dbReference type="GO" id="GO:0003684">
    <property type="term" value="F:damaged DNA binding"/>
    <property type="evidence" value="ECO:0007669"/>
    <property type="project" value="InterPro"/>
</dbReference>
<dbReference type="InterPro" id="IPR014893">
    <property type="entry name" value="Ku_PK_bind"/>
</dbReference>
<keyword evidence="10 15" id="KW-0238">DNA-binding</keyword>
<evidence type="ECO:0000256" key="9">
    <source>
        <dbReference type="ARBA" id="ARBA00022840"/>
    </source>
</evidence>
<evidence type="ECO:0000256" key="2">
    <source>
        <dbReference type="ARBA" id="ARBA00004286"/>
    </source>
</evidence>
<dbReference type="InterPro" id="IPR024193">
    <property type="entry name" value="Ku80"/>
</dbReference>
<dbReference type="InterPro" id="IPR036465">
    <property type="entry name" value="vWFA_dom_sf"/>
</dbReference>
<dbReference type="Gene3D" id="2.40.290.10">
    <property type="match status" value="1"/>
</dbReference>
<evidence type="ECO:0000256" key="3">
    <source>
        <dbReference type="ARBA" id="ARBA00007726"/>
    </source>
</evidence>
<dbReference type="Gene3D" id="1.25.40.240">
    <property type="entry name" value="Ku, C-terminal domain"/>
    <property type="match status" value="1"/>
</dbReference>
<comment type="subcellular location">
    <subcellularLocation>
        <location evidence="2">Chromosome</location>
    </subcellularLocation>
    <subcellularLocation>
        <location evidence="1">Nucleus</location>
    </subcellularLocation>
</comment>
<dbReference type="SUPFAM" id="SSF100939">
    <property type="entry name" value="SPOC domain-like"/>
    <property type="match status" value="1"/>
</dbReference>
<dbReference type="GO" id="GO:0006303">
    <property type="term" value="P:double-strand break repair via nonhomologous end joining"/>
    <property type="evidence" value="ECO:0007669"/>
    <property type="project" value="InterPro"/>
</dbReference>
<evidence type="ECO:0000256" key="1">
    <source>
        <dbReference type="ARBA" id="ARBA00004123"/>
    </source>
</evidence>
<dbReference type="Gene3D" id="3.40.50.410">
    <property type="entry name" value="von Willebrand factor, type A domain"/>
    <property type="match status" value="1"/>
</dbReference>
<reference evidence="15" key="2">
    <citation type="journal article" date="2020" name="BMC">
        <title>Leishmania infection induces a limited differential gene expression in the sand fly midgut.</title>
        <authorList>
            <person name="Coutinho-Abreu I.V."/>
            <person name="Serafim T.D."/>
            <person name="Meneses C."/>
            <person name="Kamhawi S."/>
            <person name="Oliveira F."/>
            <person name="Valenzuela J.G."/>
        </authorList>
    </citation>
    <scope>NUCLEOTIDE SEQUENCE</scope>
    <source>
        <strain evidence="15">Jacobina</strain>
        <tissue evidence="15">Midgut</tissue>
    </source>
</reference>
<evidence type="ECO:0000256" key="13">
    <source>
        <dbReference type="ARBA" id="ARBA00023242"/>
    </source>
</evidence>
<evidence type="ECO:0000256" key="10">
    <source>
        <dbReference type="ARBA" id="ARBA00023125"/>
    </source>
</evidence>
<reference evidence="17" key="1">
    <citation type="submission" date="2012-05" db="EMBL/GenBank/DDBJ databases">
        <title>Whole Genome Assembly of Lutzomyia longipalpis.</title>
        <authorList>
            <person name="Richards S."/>
            <person name="Qu C."/>
            <person name="Dillon R."/>
            <person name="Worley K."/>
            <person name="Scherer S."/>
            <person name="Batterton M."/>
            <person name="Taylor A."/>
            <person name="Hawes A."/>
            <person name="Hernandez B."/>
            <person name="Kovar C."/>
            <person name="Mandapat C."/>
            <person name="Pham C."/>
            <person name="Qu C."/>
            <person name="Jing C."/>
            <person name="Bess C."/>
            <person name="Bandaranaike D."/>
            <person name="Ngo D."/>
            <person name="Ongeri F."/>
            <person name="Arias F."/>
            <person name="Lara F."/>
            <person name="Weissenberger G."/>
            <person name="Kamau G."/>
            <person name="Han H."/>
            <person name="Shen H."/>
            <person name="Dinh H."/>
            <person name="Khalil I."/>
            <person name="Jones J."/>
            <person name="Shafer J."/>
            <person name="Jayaseelan J."/>
            <person name="Quiroz J."/>
            <person name="Blankenburg K."/>
            <person name="Nguyen L."/>
            <person name="Jackson L."/>
            <person name="Francisco L."/>
            <person name="Tang L.-Y."/>
            <person name="Pu L.-L."/>
            <person name="Perales L."/>
            <person name="Lorensuhewa L."/>
            <person name="Munidasa M."/>
            <person name="Coyle M."/>
            <person name="Taylor M."/>
            <person name="Puazo M."/>
            <person name="Firestine M."/>
            <person name="Scheel M."/>
            <person name="Javaid M."/>
            <person name="Wang M."/>
            <person name="Li M."/>
            <person name="Tabassum N."/>
            <person name="Saada N."/>
            <person name="Osuji N."/>
            <person name="Aqrawi P."/>
            <person name="Fu Q."/>
            <person name="Thornton R."/>
            <person name="Raj R."/>
            <person name="Goodspeed R."/>
            <person name="Mata R."/>
            <person name="Najjar R."/>
            <person name="Gubbala S."/>
            <person name="Lee S."/>
            <person name="Denson S."/>
            <person name="Patil S."/>
            <person name="Macmil S."/>
            <person name="Qi S."/>
            <person name="Matskevitch T."/>
            <person name="Palculict T."/>
            <person name="Mathew T."/>
            <person name="Vee V."/>
            <person name="Velamala V."/>
            <person name="Korchina V."/>
            <person name="Cai W."/>
            <person name="Liu W."/>
            <person name="Dai W."/>
            <person name="Zou X."/>
            <person name="Zhu Y."/>
            <person name="Zhang Y."/>
            <person name="Wu Y.-Q."/>
            <person name="Xin Y."/>
            <person name="Nazarath L."/>
            <person name="Kovar C."/>
            <person name="Han Y."/>
            <person name="Muzny D."/>
            <person name="Gibbs R."/>
        </authorList>
    </citation>
    <scope>NUCLEOTIDE SEQUENCE [LARGE SCALE GENOMIC DNA]</scope>
    <source>
        <strain evidence="17">Jacobina</strain>
    </source>
</reference>
<evidence type="ECO:0000256" key="7">
    <source>
        <dbReference type="ARBA" id="ARBA00022801"/>
    </source>
</evidence>
<accession>A0A1B0CWT2</accession>
<dbReference type="GO" id="GO:0042162">
    <property type="term" value="F:telomeric DNA binding"/>
    <property type="evidence" value="ECO:0007669"/>
    <property type="project" value="InterPro"/>
</dbReference>
<evidence type="ECO:0000256" key="8">
    <source>
        <dbReference type="ARBA" id="ARBA00022806"/>
    </source>
</evidence>
<organism evidence="16 17">
    <name type="scientific">Lutzomyia longipalpis</name>
    <name type="common">Sand fly</name>
    <dbReference type="NCBI Taxonomy" id="7200"/>
    <lineage>
        <taxon>Eukaryota</taxon>
        <taxon>Metazoa</taxon>
        <taxon>Ecdysozoa</taxon>
        <taxon>Arthropoda</taxon>
        <taxon>Hexapoda</taxon>
        <taxon>Insecta</taxon>
        <taxon>Pterygota</taxon>
        <taxon>Neoptera</taxon>
        <taxon>Endopterygota</taxon>
        <taxon>Diptera</taxon>
        <taxon>Nematocera</taxon>
        <taxon>Psychodoidea</taxon>
        <taxon>Psychodidae</taxon>
        <taxon>Lutzomyia</taxon>
        <taxon>Lutzomyia</taxon>
    </lineage>
</organism>
<dbReference type="PANTHER" id="PTHR12604:SF4">
    <property type="entry name" value="X-RAY REPAIR CROSS-COMPLEMENTING PROTEIN 5"/>
    <property type="match status" value="1"/>
</dbReference>
<sequence>MAASAKEGTVIVFDCGASTGMECGDGNFFEIAKSCLSQILQRKIFTNPGDQVGIILMGTDTTSNDLNASEPGSYENITKAMNLRETSWEVLELIEQHLKIGSVDADWSEALEVALDFLNKQIEGKKLKNLQIVLITPFTANKKPKRKVEDLAEGLRKLGTDLSVISHNLVSISEDSVAFSQAEDKSPWQKVHEEAIEKLIDEVDGIFCTFTNALNQLTYFQQKKTRAMPWNCDLTIGSELKIRISSYLYTKRPSYLKSWKTVAEYTEEPAKSTYSHFKGGEEYTPQPEELIKAYMYGSTVVPYDTALDVDFKTSGKCLMCIGFTAEKYLRQKFLTGTGSNIVLPQKGCEVSAQMFTSLVLAMKNLGVSMIARRVYNARSKPKIVALIPTEKKNIPFLTMLDLPFGDGVVDFHFNTFNDKKTEPSPEQYDAVDKLIDAMDLMEASEDGLEAFSTRNTLNIAAQFTYRTLAARALHPTQPLPTFSEDLKEQVTVPKKIRSQAQEAAQVVKNAFELIPKPQTRKDMWIKKLFKPVTDPDEPAEQPEDAPAVLNVVETDIVEVGTVTPAEDFAFLMHRGEKFSTICGQIQNVISSLVFSAAILQREKVVKAIFAFREGAMHLDAAYSYNDWITAFRERLIERKKGDMWEDIVVKERLGLISRAEHSGSTVTEDEAKAFYEIDVNAAAATAIGAPSMDVDDLFDDM</sequence>
<dbReference type="VEuPathDB" id="VectorBase:LLONM1_007011"/>
<dbReference type="InterPro" id="IPR036494">
    <property type="entry name" value="Ku_C_sf"/>
</dbReference>
<dbReference type="EnsemblMetazoa" id="LLOJ009466-RA">
    <property type="protein sequence ID" value="LLOJ009466-PA"/>
    <property type="gene ID" value="LLOJ009466"/>
</dbReference>
<dbReference type="VEuPathDB" id="VectorBase:LLOJ009466"/>
<dbReference type="SUPFAM" id="SSF101420">
    <property type="entry name" value="C-terminal domain of Ku80"/>
    <property type="match status" value="1"/>
</dbReference>
<keyword evidence="12" id="KW-0234">DNA repair</keyword>
<dbReference type="Proteomes" id="UP000092461">
    <property type="component" value="Unassembled WGS sequence"/>
</dbReference>
<dbReference type="GO" id="GO:0000723">
    <property type="term" value="P:telomere maintenance"/>
    <property type="evidence" value="ECO:0007669"/>
    <property type="project" value="InterPro"/>
</dbReference>
<dbReference type="CDD" id="cd00873">
    <property type="entry name" value="KU80"/>
    <property type="match status" value="1"/>
</dbReference>
<dbReference type="AlphaFoldDB" id="A0A1B0CWT2"/>
<dbReference type="PANTHER" id="PTHR12604">
    <property type="entry name" value="KU AUTOANTIGEN DNA HELICASE"/>
    <property type="match status" value="1"/>
</dbReference>
<name>A0A1B0CWT2_LUTLO</name>
<dbReference type="GO" id="GO:0043564">
    <property type="term" value="C:Ku70:Ku80 complex"/>
    <property type="evidence" value="ECO:0007669"/>
    <property type="project" value="InterPro"/>
</dbReference>
<proteinExistence type="inferred from homology"/>
<evidence type="ECO:0000256" key="5">
    <source>
        <dbReference type="ARBA" id="ARBA00022741"/>
    </source>
</evidence>
<dbReference type="InterPro" id="IPR002035">
    <property type="entry name" value="VWF_A"/>
</dbReference>
<keyword evidence="7" id="KW-0378">Hydrolase</keyword>
<dbReference type="GO" id="GO:0003690">
    <property type="term" value="F:double-stranded DNA binding"/>
    <property type="evidence" value="ECO:0007669"/>
    <property type="project" value="TreeGrafter"/>
</dbReference>
<reference evidence="16" key="3">
    <citation type="submission" date="2020-05" db="UniProtKB">
        <authorList>
            <consortium name="EnsemblMetazoa"/>
        </authorList>
    </citation>
    <scope>IDENTIFICATION</scope>
    <source>
        <strain evidence="16">Jacobina</strain>
    </source>
</reference>
<keyword evidence="17" id="KW-1185">Reference proteome</keyword>
<dbReference type="PROSITE" id="PS50234">
    <property type="entry name" value="VWFA"/>
    <property type="match status" value="1"/>
</dbReference>
<evidence type="ECO:0000256" key="12">
    <source>
        <dbReference type="ARBA" id="ARBA00023204"/>
    </source>
</evidence>
<keyword evidence="11" id="KW-0233">DNA recombination</keyword>
<evidence type="ECO:0000313" key="17">
    <source>
        <dbReference type="Proteomes" id="UP000092461"/>
    </source>
</evidence>